<dbReference type="Pfam" id="PF03819">
    <property type="entry name" value="MazG"/>
    <property type="match status" value="1"/>
</dbReference>
<sequence length="432" mass="48705">MQIVQYTAFINRSDQFADLPNDVRKKINIQGLMSEIGSVVSAIKKETLREGGALNSAVARAELEEELGDVMWYAFSLARQEFSGTDTDLLKNDIEKLVREVGNNNERGSRIREVLSPERAAEFLDAAANLPPLETRTFGDYQKVAFNTARTDDDTLLTVCSAVLSQLGAQLMRHTLPDVELELNTQLQDRDISAILGAIAWHVAAVASLYSISLDAVAQKNVEKNRFRRPSGPPTPLHDEADPEEEQLPRYMEIDIVSVSDTVSEMRWQGDPFGDQLKDNAYEPDGYRFHDVMHLANAAHLGWSPVLRKLIRTKRESDKTVDEVEDGGRAAVVEEAIVKVIHCEAARVAGLRQPDVLAENRTLFPEDETIPFSLLKLVHQLSIGHEPFTNKYWEWENAIRDGYKLFQLFREHKEGRVVVDLKARSVEFKPIV</sequence>
<organism evidence="4 5">
    <name type="scientific">Henriciella barbarensis</name>
    <dbReference type="NCBI Taxonomy" id="86342"/>
    <lineage>
        <taxon>Bacteria</taxon>
        <taxon>Pseudomonadati</taxon>
        <taxon>Pseudomonadota</taxon>
        <taxon>Alphaproteobacteria</taxon>
        <taxon>Hyphomonadales</taxon>
        <taxon>Hyphomonadaceae</taxon>
        <taxon>Henriciella</taxon>
    </lineage>
</organism>
<name>A0A399R5G2_9PROT</name>
<evidence type="ECO:0000259" key="2">
    <source>
        <dbReference type="Pfam" id="PF03819"/>
    </source>
</evidence>
<accession>A0A399R5G2</accession>
<reference evidence="4 5" key="1">
    <citation type="submission" date="2018-08" db="EMBL/GenBank/DDBJ databases">
        <title>Henriciella mobilis sp. nov., isolated from seawater.</title>
        <authorList>
            <person name="Cheng H."/>
            <person name="Wu Y.-H."/>
            <person name="Xu X.-W."/>
            <person name="Guo L.-L."/>
        </authorList>
    </citation>
    <scope>NUCLEOTIDE SEQUENCE [LARGE SCALE GENOMIC DNA]</scope>
    <source>
        <strain evidence="4 5">CCUG66934</strain>
    </source>
</reference>
<dbReference type="OrthoDB" id="5953925at2"/>
<dbReference type="Pfam" id="PF18722">
    <property type="entry name" value="MazG_C"/>
    <property type="match status" value="1"/>
</dbReference>
<protein>
    <recommendedName>
        <fullName evidence="6">MazG C-terminal domain-containing protein</fullName>
    </recommendedName>
</protein>
<evidence type="ECO:0000313" key="5">
    <source>
        <dbReference type="Proteomes" id="UP000265431"/>
    </source>
</evidence>
<gene>
    <name evidence="4" type="ORF">D1224_10710</name>
</gene>
<proteinExistence type="predicted"/>
<feature type="domain" description="NTP pyrophosphohydrolase MazG-like" evidence="2">
    <location>
        <begin position="28"/>
        <end position="80"/>
    </location>
</feature>
<dbReference type="InterPro" id="IPR041407">
    <property type="entry name" value="MazG_C"/>
</dbReference>
<dbReference type="Gene3D" id="1.10.287.1080">
    <property type="entry name" value="MazG-like"/>
    <property type="match status" value="1"/>
</dbReference>
<feature type="region of interest" description="Disordered" evidence="1">
    <location>
        <begin position="225"/>
        <end position="246"/>
    </location>
</feature>
<evidence type="ECO:0000259" key="3">
    <source>
        <dbReference type="Pfam" id="PF18722"/>
    </source>
</evidence>
<dbReference type="EMBL" id="QWGB01000005">
    <property type="protein sequence ID" value="RIJ24669.1"/>
    <property type="molecule type" value="Genomic_DNA"/>
</dbReference>
<dbReference type="InterPro" id="IPR004518">
    <property type="entry name" value="MazG-like_dom"/>
</dbReference>
<evidence type="ECO:0008006" key="6">
    <source>
        <dbReference type="Google" id="ProtNLM"/>
    </source>
</evidence>
<feature type="domain" description="MazG C-terminal" evidence="3">
    <location>
        <begin position="235"/>
        <end position="430"/>
    </location>
</feature>
<dbReference type="RefSeq" id="WP_119379858.1">
    <property type="nucleotide sequence ID" value="NZ_QWGB01000005.1"/>
</dbReference>
<dbReference type="AlphaFoldDB" id="A0A399R5G2"/>
<keyword evidence="5" id="KW-1185">Reference proteome</keyword>
<dbReference type="SUPFAM" id="SSF101386">
    <property type="entry name" value="all-alpha NTP pyrophosphatases"/>
    <property type="match status" value="1"/>
</dbReference>
<evidence type="ECO:0000256" key="1">
    <source>
        <dbReference type="SAM" id="MobiDB-lite"/>
    </source>
</evidence>
<evidence type="ECO:0000313" key="4">
    <source>
        <dbReference type="EMBL" id="RIJ24669.1"/>
    </source>
</evidence>
<comment type="caution">
    <text evidence="4">The sequence shown here is derived from an EMBL/GenBank/DDBJ whole genome shotgun (WGS) entry which is preliminary data.</text>
</comment>
<dbReference type="Proteomes" id="UP000265431">
    <property type="component" value="Unassembled WGS sequence"/>
</dbReference>